<evidence type="ECO:0000256" key="8">
    <source>
        <dbReference type="PROSITE-ProRule" id="PRU00470"/>
    </source>
</evidence>
<dbReference type="AlphaFoldDB" id="A0A0C9RQW3"/>
<evidence type="ECO:0000259" key="10">
    <source>
        <dbReference type="PROSITE" id="PS51141"/>
    </source>
</evidence>
<sequence length="339" mass="36831">MEGVHTTTTTASAQGSSRRGDPSSVLSLPAGSIEPATSSLFSAGDLDFIVLQQHKMCVVDYALRNTNSCGGRDDTKIRRAVPTTTNLTSSSSSSSLSPGRRQRGASAQQSPRCQVQGCDADLKKGKDYHRRHRVCEMHSKATTVRGASGLEERFCQQCSRFHVLSEFDEGKRSCRRRLAGHNERRRKTQPVPLLASVSEDKRPRNAAPADRSLPQESGRSTGLATIENVYQLMQGMGNYISSSPASVNSVERVLSLLSNGLPLEQRVRPREHLVACRGGEQGPGHVDAMEPEGERSVPLHGKDGAGASQPAMESSRPLAPRCWDCNVDTLCRPVFPVLR</sequence>
<dbReference type="PANTHER" id="PTHR31251">
    <property type="entry name" value="SQUAMOSA PROMOTER-BINDING-LIKE PROTEIN 4"/>
    <property type="match status" value="1"/>
</dbReference>
<dbReference type="GO" id="GO:0005634">
    <property type="term" value="C:nucleus"/>
    <property type="evidence" value="ECO:0007669"/>
    <property type="project" value="UniProtKB-SubCell"/>
</dbReference>
<evidence type="ECO:0000256" key="4">
    <source>
        <dbReference type="ARBA" id="ARBA00022833"/>
    </source>
</evidence>
<feature type="region of interest" description="Disordered" evidence="9">
    <location>
        <begin position="279"/>
        <end position="313"/>
    </location>
</feature>
<comment type="subcellular location">
    <subcellularLocation>
        <location evidence="1">Nucleus</location>
    </subcellularLocation>
</comment>
<proteinExistence type="predicted"/>
<dbReference type="EMBL" id="GCHU01000986">
    <property type="protein sequence ID" value="JAG89496.1"/>
    <property type="molecule type" value="Transcribed_RNA"/>
</dbReference>
<keyword evidence="2" id="KW-0479">Metal-binding</keyword>
<evidence type="ECO:0000256" key="6">
    <source>
        <dbReference type="ARBA" id="ARBA00023163"/>
    </source>
</evidence>
<keyword evidence="6" id="KW-0804">Transcription</keyword>
<feature type="region of interest" description="Disordered" evidence="9">
    <location>
        <begin position="178"/>
        <end position="220"/>
    </location>
</feature>
<accession>A0A0C9RQW3</accession>
<evidence type="ECO:0000256" key="3">
    <source>
        <dbReference type="ARBA" id="ARBA00022771"/>
    </source>
</evidence>
<keyword evidence="3 8" id="KW-0863">Zinc-finger</keyword>
<feature type="domain" description="SBP-type" evidence="10">
    <location>
        <begin position="110"/>
        <end position="188"/>
    </location>
</feature>
<keyword evidence="4" id="KW-0862">Zinc</keyword>
<evidence type="ECO:0000256" key="2">
    <source>
        <dbReference type="ARBA" id="ARBA00022723"/>
    </source>
</evidence>
<reference evidence="11" key="1">
    <citation type="submission" date="2015-02" db="EMBL/GenBank/DDBJ databases">
        <title>A transcriptome of Wollemia nobilis - a relic of Gondwana.</title>
        <authorList>
            <person name="Chia J.Y."/>
            <person name="Leong Y.S."/>
            <person name="Abdul Karim S."/>
            <person name="Wan Azmi N."/>
            <person name="Hercus R."/>
            <person name="Croft L."/>
        </authorList>
    </citation>
    <scope>NUCLEOTIDE SEQUENCE</scope>
    <source>
        <strain evidence="11">MaeBrown</strain>
        <tissue evidence="11">Leaf</tissue>
    </source>
</reference>
<dbReference type="PANTHER" id="PTHR31251:SF226">
    <property type="entry name" value="SQUAMOSA PROMOTER-BINDING-LIKE PROTEIN 6"/>
    <property type="match status" value="1"/>
</dbReference>
<dbReference type="Pfam" id="PF03110">
    <property type="entry name" value="SBP"/>
    <property type="match status" value="1"/>
</dbReference>
<feature type="compositionally biased region" description="Low complexity" evidence="9">
    <location>
        <begin position="1"/>
        <end position="10"/>
    </location>
</feature>
<dbReference type="InterPro" id="IPR004333">
    <property type="entry name" value="SBP_dom"/>
</dbReference>
<dbReference type="SUPFAM" id="SSF103612">
    <property type="entry name" value="SBT domain"/>
    <property type="match status" value="1"/>
</dbReference>
<feature type="compositionally biased region" description="Basic residues" evidence="9">
    <location>
        <begin position="178"/>
        <end position="188"/>
    </location>
</feature>
<evidence type="ECO:0000256" key="9">
    <source>
        <dbReference type="SAM" id="MobiDB-lite"/>
    </source>
</evidence>
<evidence type="ECO:0000256" key="1">
    <source>
        <dbReference type="ARBA" id="ARBA00004123"/>
    </source>
</evidence>
<evidence type="ECO:0000256" key="7">
    <source>
        <dbReference type="ARBA" id="ARBA00023242"/>
    </source>
</evidence>
<dbReference type="PROSITE" id="PS51141">
    <property type="entry name" value="ZF_SBP"/>
    <property type="match status" value="1"/>
</dbReference>
<evidence type="ECO:0000256" key="5">
    <source>
        <dbReference type="ARBA" id="ARBA00023125"/>
    </source>
</evidence>
<dbReference type="FunFam" id="4.10.1100.10:FF:000001">
    <property type="entry name" value="Squamosa promoter-binding-like protein 14"/>
    <property type="match status" value="1"/>
</dbReference>
<name>A0A0C9RQW3_9CONI</name>
<dbReference type="GO" id="GO:0003677">
    <property type="term" value="F:DNA binding"/>
    <property type="evidence" value="ECO:0007669"/>
    <property type="project" value="UniProtKB-KW"/>
</dbReference>
<feature type="region of interest" description="Disordered" evidence="9">
    <location>
        <begin position="80"/>
        <end position="118"/>
    </location>
</feature>
<dbReference type="GO" id="GO:0008270">
    <property type="term" value="F:zinc ion binding"/>
    <property type="evidence" value="ECO:0007669"/>
    <property type="project" value="UniProtKB-KW"/>
</dbReference>
<protein>
    <submittedName>
        <fullName evidence="11">TSA: Wollemia nobilis Ref_Wollemi_Transcript_998_1221 transcribed RNA sequence</fullName>
    </submittedName>
</protein>
<feature type="compositionally biased region" description="Basic and acidic residues" evidence="9">
    <location>
        <begin position="292"/>
        <end position="303"/>
    </location>
</feature>
<keyword evidence="7" id="KW-0539">Nucleus</keyword>
<organism evidence="11">
    <name type="scientific">Wollemia nobilis</name>
    <dbReference type="NCBI Taxonomy" id="56998"/>
    <lineage>
        <taxon>Eukaryota</taxon>
        <taxon>Viridiplantae</taxon>
        <taxon>Streptophyta</taxon>
        <taxon>Embryophyta</taxon>
        <taxon>Tracheophyta</taxon>
        <taxon>Spermatophyta</taxon>
        <taxon>Pinopsida</taxon>
        <taxon>Pinidae</taxon>
        <taxon>Conifers II</taxon>
        <taxon>Araucariales</taxon>
        <taxon>Araucariaceae</taxon>
        <taxon>Wollemia</taxon>
    </lineage>
</organism>
<keyword evidence="5" id="KW-0238">DNA-binding</keyword>
<dbReference type="InterPro" id="IPR036893">
    <property type="entry name" value="SBP_sf"/>
</dbReference>
<feature type="region of interest" description="Disordered" evidence="9">
    <location>
        <begin position="1"/>
        <end position="30"/>
    </location>
</feature>
<dbReference type="Gene3D" id="4.10.1100.10">
    <property type="entry name" value="Transcription factor, SBP-box domain"/>
    <property type="match status" value="1"/>
</dbReference>
<dbReference type="InterPro" id="IPR044817">
    <property type="entry name" value="SBP-like"/>
</dbReference>
<feature type="compositionally biased region" description="Low complexity" evidence="9">
    <location>
        <begin position="83"/>
        <end position="97"/>
    </location>
</feature>
<evidence type="ECO:0000313" key="11">
    <source>
        <dbReference type="EMBL" id="JAG89496.1"/>
    </source>
</evidence>